<dbReference type="InterPro" id="IPR036411">
    <property type="entry name" value="TorD-like_sf"/>
</dbReference>
<dbReference type="GO" id="GO:0016530">
    <property type="term" value="F:metallochaperone activity"/>
    <property type="evidence" value="ECO:0007669"/>
    <property type="project" value="TreeGrafter"/>
</dbReference>
<dbReference type="GO" id="GO:0051082">
    <property type="term" value="F:unfolded protein binding"/>
    <property type="evidence" value="ECO:0007669"/>
    <property type="project" value="InterPro"/>
</dbReference>
<dbReference type="InterPro" id="IPR003765">
    <property type="entry name" value="NO3_reductase_chaperone_NarJ"/>
</dbReference>
<organism evidence="2 3">
    <name type="scientific">Aeromicrobium choanae</name>
    <dbReference type="NCBI Taxonomy" id="1736691"/>
    <lineage>
        <taxon>Bacteria</taxon>
        <taxon>Bacillati</taxon>
        <taxon>Actinomycetota</taxon>
        <taxon>Actinomycetes</taxon>
        <taxon>Propionibacteriales</taxon>
        <taxon>Nocardioidaceae</taxon>
        <taxon>Aeromicrobium</taxon>
    </lineage>
</organism>
<dbReference type="GO" id="GO:0042128">
    <property type="term" value="P:nitrate assimilation"/>
    <property type="evidence" value="ECO:0007669"/>
    <property type="project" value="UniProtKB-KW"/>
</dbReference>
<dbReference type="PANTHER" id="PTHR43680">
    <property type="entry name" value="NITRATE REDUCTASE MOLYBDENUM COFACTOR ASSEMBLY CHAPERONE"/>
    <property type="match status" value="1"/>
</dbReference>
<reference evidence="3" key="1">
    <citation type="submission" date="2017-02" db="EMBL/GenBank/DDBJ databases">
        <authorList>
            <person name="Varghese N."/>
            <person name="Submissions S."/>
        </authorList>
    </citation>
    <scope>NUCLEOTIDE SEQUENCE [LARGE SCALE GENOMIC DNA]</scope>
    <source>
        <strain evidence="3">9H-4</strain>
    </source>
</reference>
<dbReference type="AlphaFoldDB" id="A0A1T4YS35"/>
<evidence type="ECO:0000256" key="1">
    <source>
        <dbReference type="ARBA" id="ARBA00023063"/>
    </source>
</evidence>
<dbReference type="PANTHER" id="PTHR43680:SF2">
    <property type="entry name" value="NITRATE REDUCTASE MOLYBDENUM COFACTOR ASSEMBLY CHAPERONE NARJ"/>
    <property type="match status" value="1"/>
</dbReference>
<gene>
    <name evidence="2" type="ORF">SAMN06295964_0604</name>
</gene>
<keyword evidence="1" id="KW-0534">Nitrate assimilation</keyword>
<dbReference type="NCBIfam" id="TIGR00684">
    <property type="entry name" value="narJ"/>
    <property type="match status" value="1"/>
</dbReference>
<dbReference type="SUPFAM" id="SSF89155">
    <property type="entry name" value="TorD-like"/>
    <property type="match status" value="1"/>
</dbReference>
<name>A0A1T4YS35_9ACTN</name>
<dbReference type="InterPro" id="IPR020945">
    <property type="entry name" value="DMSO/NO3_reduct_chaperone"/>
</dbReference>
<dbReference type="GO" id="GO:0051131">
    <property type="term" value="P:chaperone-mediated protein complex assembly"/>
    <property type="evidence" value="ECO:0007669"/>
    <property type="project" value="InterPro"/>
</dbReference>
<accession>A0A1T4YS35</accession>
<proteinExistence type="predicted"/>
<dbReference type="STRING" id="1736691.SAMN06295964_0604"/>
<dbReference type="Gene3D" id="1.10.3480.10">
    <property type="entry name" value="TorD-like"/>
    <property type="match status" value="1"/>
</dbReference>
<protein>
    <submittedName>
        <fullName evidence="2">Respiratory nitrate reductase chaperone NarJ</fullName>
    </submittedName>
</protein>
<keyword evidence="3" id="KW-1185">Reference proteome</keyword>
<evidence type="ECO:0000313" key="3">
    <source>
        <dbReference type="Proteomes" id="UP000191040"/>
    </source>
</evidence>
<evidence type="ECO:0000313" key="2">
    <source>
        <dbReference type="EMBL" id="SKB04540.1"/>
    </source>
</evidence>
<sequence>MSARIVHQVASWVLSYPHDDVVDALPGLADALREQRRPTEAVRELLAVVEALQQIPPETLRHDYVETFDLTRRHALHLSYWTEGDTRRRGEVLAAFKQVYRDSGQVVRLDGELPDHLPVVLEFAAVVDPETGTALLQKYRASLELLRIELEDDASPWAGAVRAVCATLPGASPRTRTEAMALAGPVQPVESVGLEPYDPRLLPLAEGAR</sequence>
<dbReference type="Pfam" id="PF02613">
    <property type="entry name" value="Nitrate_red_del"/>
    <property type="match status" value="1"/>
</dbReference>
<dbReference type="RefSeq" id="WP_078698784.1">
    <property type="nucleotide sequence ID" value="NZ_LT796768.1"/>
</dbReference>
<dbReference type="Proteomes" id="UP000191040">
    <property type="component" value="Chromosome I"/>
</dbReference>
<dbReference type="EMBL" id="LT796768">
    <property type="protein sequence ID" value="SKB04540.1"/>
    <property type="molecule type" value="Genomic_DNA"/>
</dbReference>